<proteinExistence type="predicted"/>
<keyword evidence="3" id="KW-1185">Reference proteome</keyword>
<protein>
    <recommendedName>
        <fullName evidence="4">Cell division protein FtsL</fullName>
    </recommendedName>
</protein>
<dbReference type="EMBL" id="BMIJ01000010">
    <property type="protein sequence ID" value="GGC10292.1"/>
    <property type="molecule type" value="Genomic_DNA"/>
</dbReference>
<keyword evidence="1" id="KW-1133">Transmembrane helix</keyword>
<evidence type="ECO:0000313" key="3">
    <source>
        <dbReference type="Proteomes" id="UP000629025"/>
    </source>
</evidence>
<feature type="transmembrane region" description="Helical" evidence="1">
    <location>
        <begin position="6"/>
        <end position="27"/>
    </location>
</feature>
<keyword evidence="1" id="KW-0472">Membrane</keyword>
<keyword evidence="1" id="KW-0812">Transmembrane</keyword>
<evidence type="ECO:0000256" key="1">
    <source>
        <dbReference type="SAM" id="Phobius"/>
    </source>
</evidence>
<evidence type="ECO:0000313" key="2">
    <source>
        <dbReference type="EMBL" id="GGC10292.1"/>
    </source>
</evidence>
<name>A0ABQ1KTA7_9GAMM</name>
<accession>A0ABQ1KTA7</accession>
<evidence type="ECO:0008006" key="4">
    <source>
        <dbReference type="Google" id="ProtNLM"/>
    </source>
</evidence>
<gene>
    <name evidence="2" type="ORF">GCM10011352_40980</name>
</gene>
<dbReference type="Proteomes" id="UP000629025">
    <property type="component" value="Unassembled WGS sequence"/>
</dbReference>
<comment type="caution">
    <text evidence="2">The sequence shown here is derived from an EMBL/GenBank/DDBJ whole genome shotgun (WGS) entry which is preliminary data.</text>
</comment>
<sequence>MKKLTLNLDAAVVIFLLFLTAFGLNLYQYSKYQELTDENYRLQLQGLEDRMNLDSMRFALERLNKRLEIQGANTEPEAR</sequence>
<organism evidence="2 3">
    <name type="scientific">Marinobacterium zhoushanense</name>
    <dbReference type="NCBI Taxonomy" id="1679163"/>
    <lineage>
        <taxon>Bacteria</taxon>
        <taxon>Pseudomonadati</taxon>
        <taxon>Pseudomonadota</taxon>
        <taxon>Gammaproteobacteria</taxon>
        <taxon>Oceanospirillales</taxon>
        <taxon>Oceanospirillaceae</taxon>
        <taxon>Marinobacterium</taxon>
    </lineage>
</organism>
<reference evidence="3" key="1">
    <citation type="journal article" date="2019" name="Int. J. Syst. Evol. Microbiol.">
        <title>The Global Catalogue of Microorganisms (GCM) 10K type strain sequencing project: providing services to taxonomists for standard genome sequencing and annotation.</title>
        <authorList>
            <consortium name="The Broad Institute Genomics Platform"/>
            <consortium name="The Broad Institute Genome Sequencing Center for Infectious Disease"/>
            <person name="Wu L."/>
            <person name="Ma J."/>
        </authorList>
    </citation>
    <scope>NUCLEOTIDE SEQUENCE [LARGE SCALE GENOMIC DNA]</scope>
    <source>
        <strain evidence="3">CGMCC 1.15341</strain>
    </source>
</reference>
<dbReference type="RefSeq" id="WP_188751911.1">
    <property type="nucleotide sequence ID" value="NZ_BMIJ01000010.1"/>
</dbReference>